<name>A0A9W4E0J5_9ACTN</name>
<protein>
    <submittedName>
        <fullName evidence="1">Uncharacterized protein</fullName>
    </submittedName>
</protein>
<keyword evidence="2" id="KW-1185">Reference proteome</keyword>
<accession>A0A9W4E0J5</accession>
<comment type="caution">
    <text evidence="1">The sequence shown here is derived from an EMBL/GenBank/DDBJ whole genome shotgun (WGS) entry which is preliminary data.</text>
</comment>
<dbReference type="AlphaFoldDB" id="A0A9W4E0J5"/>
<dbReference type="Proteomes" id="UP001153328">
    <property type="component" value="Unassembled WGS sequence"/>
</dbReference>
<gene>
    <name evidence="1" type="ORF">SBRY_10512</name>
</gene>
<reference evidence="1" key="1">
    <citation type="submission" date="2021-06" db="EMBL/GenBank/DDBJ databases">
        <authorList>
            <person name="Arsene-Ploetze F."/>
        </authorList>
    </citation>
    <scope>NUCLEOTIDE SEQUENCE</scope>
    <source>
        <strain evidence="1">SBRY1</strain>
    </source>
</reference>
<sequence length="144" mass="14842">MAGVGRSAGRNRLPGLLGRRAPLAVHALLHRAGLGRGLLPAGLPAHRRCRRAGLRDRRRGALQHGGRGLRLQAAQPVAALVRLPRGLPLVHAGRLHRPLRRHLAGGLHPRLTAGGAPAQARTPSGGAGLSAVGLAGLGARATLF</sequence>
<evidence type="ECO:0000313" key="1">
    <source>
        <dbReference type="EMBL" id="CAG7602275.1"/>
    </source>
</evidence>
<organism evidence="1 2">
    <name type="scientific">Actinacidiphila bryophytorum</name>
    <dbReference type="NCBI Taxonomy" id="1436133"/>
    <lineage>
        <taxon>Bacteria</taxon>
        <taxon>Bacillati</taxon>
        <taxon>Actinomycetota</taxon>
        <taxon>Actinomycetes</taxon>
        <taxon>Kitasatosporales</taxon>
        <taxon>Streptomycetaceae</taxon>
        <taxon>Actinacidiphila</taxon>
    </lineage>
</organism>
<dbReference type="EMBL" id="CAJVAX010000001">
    <property type="protein sequence ID" value="CAG7602275.1"/>
    <property type="molecule type" value="Genomic_DNA"/>
</dbReference>
<proteinExistence type="predicted"/>
<evidence type="ECO:0000313" key="2">
    <source>
        <dbReference type="Proteomes" id="UP001153328"/>
    </source>
</evidence>